<dbReference type="Proteomes" id="UP000320146">
    <property type="component" value="Unassembled WGS sequence"/>
</dbReference>
<comment type="caution">
    <text evidence="5">The sequence shown here is derived from an EMBL/GenBank/DDBJ whole genome shotgun (WGS) entry which is preliminary data.</text>
</comment>
<dbReference type="InterPro" id="IPR027417">
    <property type="entry name" value="P-loop_NTPase"/>
</dbReference>
<protein>
    <submittedName>
        <fullName evidence="5">ATP-binding cassette domain-containing protein</fullName>
    </submittedName>
</protein>
<evidence type="ECO:0000256" key="1">
    <source>
        <dbReference type="ARBA" id="ARBA00005417"/>
    </source>
</evidence>
<sequence length="216" mass="23771">MISIKNLHKSYTDSSAKQTVFENASYEFNSHGVYSVVGSSGSGKTTLLNLISGLDVFDKGSIEINGKNLDTLSIEAKSALRKVDFGFGYQFHYLLENLTIHENCIAACHGQDNSHIASILNKLGIDHIKNKFPSKVSGGEKQRASIARALAKQPKILILDEPTGNLDQENSLIVQNFLLNYASENKSLVIYATHDIAFAKRADKSLNIVERSILEK</sequence>
<evidence type="ECO:0000313" key="5">
    <source>
        <dbReference type="EMBL" id="RZO23970.1"/>
    </source>
</evidence>
<dbReference type="PROSITE" id="PS50893">
    <property type="entry name" value="ABC_TRANSPORTER_2"/>
    <property type="match status" value="1"/>
</dbReference>
<dbReference type="PROSITE" id="PS00211">
    <property type="entry name" value="ABC_TRANSPORTER_1"/>
    <property type="match status" value="1"/>
</dbReference>
<dbReference type="InterPro" id="IPR017871">
    <property type="entry name" value="ABC_transporter-like_CS"/>
</dbReference>
<feature type="domain" description="ABC transporter" evidence="4">
    <location>
        <begin position="2"/>
        <end position="216"/>
    </location>
</feature>
<dbReference type="SMART" id="SM00382">
    <property type="entry name" value="AAA"/>
    <property type="match status" value="1"/>
</dbReference>
<accession>A0A520MRX1</accession>
<dbReference type="SUPFAM" id="SSF52540">
    <property type="entry name" value="P-loop containing nucleoside triphosphate hydrolases"/>
    <property type="match status" value="1"/>
</dbReference>
<dbReference type="GO" id="GO:0016887">
    <property type="term" value="F:ATP hydrolysis activity"/>
    <property type="evidence" value="ECO:0007669"/>
    <property type="project" value="InterPro"/>
</dbReference>
<evidence type="ECO:0000313" key="6">
    <source>
        <dbReference type="Proteomes" id="UP000320146"/>
    </source>
</evidence>
<evidence type="ECO:0000259" key="4">
    <source>
        <dbReference type="PROSITE" id="PS50893"/>
    </source>
</evidence>
<dbReference type="EMBL" id="SHBL01000018">
    <property type="protein sequence ID" value="RZO23970.1"/>
    <property type="molecule type" value="Genomic_DNA"/>
</dbReference>
<keyword evidence="2" id="KW-0547">Nucleotide-binding</keyword>
<dbReference type="PANTHER" id="PTHR42798">
    <property type="entry name" value="LIPOPROTEIN-RELEASING SYSTEM ATP-BINDING PROTEIN LOLD"/>
    <property type="match status" value="1"/>
</dbReference>
<evidence type="ECO:0000256" key="3">
    <source>
        <dbReference type="ARBA" id="ARBA00022840"/>
    </source>
</evidence>
<dbReference type="Gene3D" id="3.40.50.300">
    <property type="entry name" value="P-loop containing nucleotide triphosphate hydrolases"/>
    <property type="match status" value="1"/>
</dbReference>
<gene>
    <name evidence="5" type="ORF">EVA99_02700</name>
</gene>
<dbReference type="Pfam" id="PF00005">
    <property type="entry name" value="ABC_tran"/>
    <property type="match status" value="1"/>
</dbReference>
<comment type="similarity">
    <text evidence="1">Belongs to the ABC transporter superfamily.</text>
</comment>
<name>A0A520MRX1_9GAMM</name>
<reference evidence="5 6" key="1">
    <citation type="submission" date="2019-02" db="EMBL/GenBank/DDBJ databases">
        <title>Prokaryotic population dynamics and viral predation in marine succession experiment using metagenomics: the confinement effect.</title>
        <authorList>
            <person name="Haro-Moreno J.M."/>
            <person name="Rodriguez-Valera F."/>
            <person name="Lopez-Perez M."/>
        </authorList>
    </citation>
    <scope>NUCLEOTIDE SEQUENCE [LARGE SCALE GENOMIC DNA]</scope>
    <source>
        <strain evidence="5">MED-G166</strain>
    </source>
</reference>
<proteinExistence type="inferred from homology"/>
<dbReference type="InterPro" id="IPR003439">
    <property type="entry name" value="ABC_transporter-like_ATP-bd"/>
</dbReference>
<dbReference type="GO" id="GO:0005524">
    <property type="term" value="F:ATP binding"/>
    <property type="evidence" value="ECO:0007669"/>
    <property type="project" value="UniProtKB-KW"/>
</dbReference>
<evidence type="ECO:0000256" key="2">
    <source>
        <dbReference type="ARBA" id="ARBA00022741"/>
    </source>
</evidence>
<keyword evidence="3 5" id="KW-0067">ATP-binding</keyword>
<dbReference type="InterPro" id="IPR003593">
    <property type="entry name" value="AAA+_ATPase"/>
</dbReference>
<organism evidence="5 6">
    <name type="scientific">SAR86 cluster bacterium</name>
    <dbReference type="NCBI Taxonomy" id="2030880"/>
    <lineage>
        <taxon>Bacteria</taxon>
        <taxon>Pseudomonadati</taxon>
        <taxon>Pseudomonadota</taxon>
        <taxon>Gammaproteobacteria</taxon>
        <taxon>SAR86 cluster</taxon>
    </lineage>
</organism>
<dbReference type="AlphaFoldDB" id="A0A520MRX1"/>
<dbReference type="PANTHER" id="PTHR42798:SF7">
    <property type="entry name" value="ALPHA-D-RIBOSE 1-METHYLPHOSPHONATE 5-TRIPHOSPHATE SYNTHASE SUBUNIT PHNL"/>
    <property type="match status" value="1"/>
</dbReference>